<feature type="domain" description="Cadherin" evidence="11">
    <location>
        <begin position="994"/>
        <end position="1109"/>
    </location>
</feature>
<dbReference type="SMART" id="SM00112">
    <property type="entry name" value="CA"/>
    <property type="match status" value="6"/>
</dbReference>
<reference evidence="12" key="1">
    <citation type="submission" date="2019-07" db="EMBL/GenBank/DDBJ databases">
        <title>Annotation for the trematode Paragonimus miyazaki's.</title>
        <authorList>
            <person name="Choi Y.-J."/>
        </authorList>
    </citation>
    <scope>NUCLEOTIDE SEQUENCE</scope>
    <source>
        <strain evidence="12">Japan</strain>
    </source>
</reference>
<feature type="domain" description="Cadherin" evidence="11">
    <location>
        <begin position="323"/>
        <end position="518"/>
    </location>
</feature>
<comment type="caution">
    <text evidence="12">The sequence shown here is derived from an EMBL/GenBank/DDBJ whole genome shotgun (WGS) entry which is preliminary data.</text>
</comment>
<dbReference type="GO" id="GO:0005886">
    <property type="term" value="C:plasma membrane"/>
    <property type="evidence" value="ECO:0007669"/>
    <property type="project" value="InterPro"/>
</dbReference>
<evidence type="ECO:0000256" key="6">
    <source>
        <dbReference type="ARBA" id="ARBA00023136"/>
    </source>
</evidence>
<feature type="region of interest" description="Disordered" evidence="9">
    <location>
        <begin position="363"/>
        <end position="389"/>
    </location>
</feature>
<organism evidence="12 13">
    <name type="scientific">Paragonimus skrjabini miyazakii</name>
    <dbReference type="NCBI Taxonomy" id="59628"/>
    <lineage>
        <taxon>Eukaryota</taxon>
        <taxon>Metazoa</taxon>
        <taxon>Spiralia</taxon>
        <taxon>Lophotrochozoa</taxon>
        <taxon>Platyhelminthes</taxon>
        <taxon>Trematoda</taxon>
        <taxon>Digenea</taxon>
        <taxon>Plagiorchiida</taxon>
        <taxon>Troglotremata</taxon>
        <taxon>Troglotrematidae</taxon>
        <taxon>Paragonimus</taxon>
    </lineage>
</organism>
<keyword evidence="7" id="KW-0325">Glycoprotein</keyword>
<dbReference type="Gene3D" id="2.60.40.60">
    <property type="entry name" value="Cadherins"/>
    <property type="match status" value="6"/>
</dbReference>
<keyword evidence="2 10" id="KW-0812">Transmembrane</keyword>
<proteinExistence type="predicted"/>
<feature type="region of interest" description="Disordered" evidence="9">
    <location>
        <begin position="449"/>
        <end position="469"/>
    </location>
</feature>
<evidence type="ECO:0000256" key="4">
    <source>
        <dbReference type="ARBA" id="ARBA00022837"/>
    </source>
</evidence>
<feature type="domain" description="Cadherin" evidence="11">
    <location>
        <begin position="555"/>
        <end position="693"/>
    </location>
</feature>
<keyword evidence="5 10" id="KW-1133">Transmembrane helix</keyword>
<evidence type="ECO:0000256" key="5">
    <source>
        <dbReference type="ARBA" id="ARBA00022989"/>
    </source>
</evidence>
<keyword evidence="13" id="KW-1185">Reference proteome</keyword>
<evidence type="ECO:0000256" key="9">
    <source>
        <dbReference type="SAM" id="MobiDB-lite"/>
    </source>
</evidence>
<sequence>MAFTSPHILRIREGTPTGTVLIPDLPRYLGSSTQETKHHEPSETDENSLLAIGNAAMPGVDWFVIDQVRKRLVVKTPPDRDALCPLEWKLPETALTIDRGGIEFPDYAVNANSKQSLSVDPNECMLKLSIIHGSPTNPSFDMISIILEDTNDHAPNFPVAQISNGDVMPVVIKVQENHGSNNVPNHVRADKSISQTKISLPVAKDPDQGINGIRGYRLEGQDAHHFRLEVGLPSEEHDNQNYVVGQPKASLYRHTKSSQLWLVPVDTRSTGLVSATFGDLDRELRAEYNVVLVAFDGGSPQRSARLPIRLVVDDVNDHAPVFNQPWYSGQIAENDPPGHVIFEFSAHDEDSKEENGMINFRIPGEIEHNSPSGTTSSRTDHNRKHPTGLSDSQIAAASFFAVEQRFEGSVDSKHFRAPLRDNNTYGRLIIRHLPKDQLRNAARQAILAAQRSRSLSSPKGLPTESYQTHDFKLSNNPRVGLRLEFVIEASDHGKPFPLTARVPAYVNILDVNDHAPQIFVSYLQHAAVTNSDNPFDNAKKPSWGRIRENLARAMIAQITVVDEDAELSEMDILCVSSDSRFALEDISSGRELIGDISNMWLLTSLSSKSTTGHGAISTSSDTRALHHTIPTQMYKLMLTTPLDREASVNQPSRVEFAVTCTDNVGGRLPGGSLTSQIPVRILIEDTNDNPPLFEQQHYTFHVPENHPSLSSRSSDVSVTSDSYYVGQLKAVDADEGWFASVEYQLVSNPLSSLDLNTNTGQLYVIRPFDRETTNEVVFQVIAIDCKPTFDNGTAPLTTEKRLSGTTEVHLVIDDLNDSPPNFEETNYQFEVEEGVDLARVGQVTAKDADQGEFARLSYRLAVGPVNRFTDPSMYGRSFLHKLPTSTSNQALDEALEINTHFQIDSSNGIIRLKGRLDRERRSHYEFIVLAVDNPRSAPFKLEGKYGGMHGELIQFTATTTVLVTVLDHNDNPPVIMSPRNHAEFTLGPDQLIAGNTVFNIRANDPDLGENGTVEYQLIKVETDLGSVPVADYSMSKNHKNISTPAPAELISHDATEYSPFAVDTTEGICYLRENLPTLDTEGPRAYLLRIRAYDLGRPLSLNTSLIVRVIRQPLGAIASSVLSELHVEHREQPIGGKSETHFLAEPAAGLDVKLNAWNGPSHTRISDRTMVIILSTVFVLLLLTTIVLLLLIRYRRLFLRNVTLASSRSNESPLNKANMGYTAGKPFTASQYANGTSGLFSEVMTAPWVNNPSSTLDSPSSINYPTMCSMTVNPTINTNRFCVRSPGGCWSPLSPTVCVSSGINYPFEVTNSQRVAHSPLKLSNGSPVYSMEMQSRYESGRFLLNNKLMQFTPTTDSLVLLQQSCSPCLSTSVCAGHDEYQSLLMRDCQPHSFESQQTARNSQASGPCRPECPLSDPVCFSPSSPNNNRRTRNSQSVGACVQMPILGTSSLSTIATENNVLSMAHDTFAEQEKSLMSKANTQSRKDVKLRWNLKARHKPTIALKSSQNRRTRQPFVTFESGGDSEEIDATLARFVDSEITCGQWKPAITNSRKLARSHDAKSVSQPTTPVKTATVQVQGSFV</sequence>
<dbReference type="PRINTS" id="PR00205">
    <property type="entry name" value="CADHERIN"/>
</dbReference>
<dbReference type="InterPro" id="IPR002126">
    <property type="entry name" value="Cadherin-like_dom"/>
</dbReference>
<dbReference type="PROSITE" id="PS50268">
    <property type="entry name" value="CADHERIN_2"/>
    <property type="match status" value="6"/>
</dbReference>
<dbReference type="PANTHER" id="PTHR24028">
    <property type="entry name" value="CADHERIN-87A"/>
    <property type="match status" value="1"/>
</dbReference>
<keyword evidence="6 10" id="KW-0472">Membrane</keyword>
<dbReference type="PANTHER" id="PTHR24028:SF328">
    <property type="entry name" value="CADHERIN-3"/>
    <property type="match status" value="1"/>
</dbReference>
<feature type="domain" description="Cadherin" evidence="11">
    <location>
        <begin position="823"/>
        <end position="975"/>
    </location>
</feature>
<keyword evidence="4 8" id="KW-0106">Calcium</keyword>
<dbReference type="GO" id="GO:0007156">
    <property type="term" value="P:homophilic cell adhesion via plasma membrane adhesion molecules"/>
    <property type="evidence" value="ECO:0007669"/>
    <property type="project" value="InterPro"/>
</dbReference>
<evidence type="ECO:0000256" key="10">
    <source>
        <dbReference type="SAM" id="Phobius"/>
    </source>
</evidence>
<gene>
    <name evidence="12" type="ORF">EG68_00703</name>
</gene>
<comment type="subcellular location">
    <subcellularLocation>
        <location evidence="1">Membrane</location>
        <topology evidence="1">Single-pass membrane protein</topology>
    </subcellularLocation>
</comment>
<feature type="transmembrane region" description="Helical" evidence="10">
    <location>
        <begin position="1170"/>
        <end position="1192"/>
    </location>
</feature>
<evidence type="ECO:0000313" key="13">
    <source>
        <dbReference type="Proteomes" id="UP000822476"/>
    </source>
</evidence>
<dbReference type="CDD" id="cd11304">
    <property type="entry name" value="Cadherin_repeat"/>
    <property type="match status" value="6"/>
</dbReference>
<evidence type="ECO:0000256" key="7">
    <source>
        <dbReference type="ARBA" id="ARBA00023180"/>
    </source>
</evidence>
<protein>
    <recommendedName>
        <fullName evidence="11">Cadherin domain-containing protein</fullName>
    </recommendedName>
</protein>
<dbReference type="InterPro" id="IPR020894">
    <property type="entry name" value="Cadherin_CS"/>
</dbReference>
<dbReference type="PROSITE" id="PS00232">
    <property type="entry name" value="CADHERIN_1"/>
    <property type="match status" value="5"/>
</dbReference>
<dbReference type="SUPFAM" id="SSF49313">
    <property type="entry name" value="Cadherin-like"/>
    <property type="match status" value="6"/>
</dbReference>
<feature type="domain" description="Cadherin" evidence="11">
    <location>
        <begin position="694"/>
        <end position="822"/>
    </location>
</feature>
<evidence type="ECO:0000256" key="8">
    <source>
        <dbReference type="PROSITE-ProRule" id="PRU00043"/>
    </source>
</evidence>
<dbReference type="Pfam" id="PF00028">
    <property type="entry name" value="Cadherin"/>
    <property type="match status" value="1"/>
</dbReference>
<evidence type="ECO:0000256" key="2">
    <source>
        <dbReference type="ARBA" id="ARBA00022692"/>
    </source>
</evidence>
<evidence type="ECO:0000256" key="1">
    <source>
        <dbReference type="ARBA" id="ARBA00004167"/>
    </source>
</evidence>
<evidence type="ECO:0000259" key="11">
    <source>
        <dbReference type="PROSITE" id="PS50268"/>
    </source>
</evidence>
<accession>A0A8S9ZCI9</accession>
<dbReference type="EMBL" id="JTDE01000205">
    <property type="protein sequence ID" value="KAF7261977.1"/>
    <property type="molecule type" value="Genomic_DNA"/>
</dbReference>
<dbReference type="OrthoDB" id="6252479at2759"/>
<name>A0A8S9ZCI9_9TREM</name>
<dbReference type="InterPro" id="IPR015919">
    <property type="entry name" value="Cadherin-like_sf"/>
</dbReference>
<dbReference type="InterPro" id="IPR050174">
    <property type="entry name" value="Protocadherin/Cadherin-CA"/>
</dbReference>
<evidence type="ECO:0000313" key="12">
    <source>
        <dbReference type="EMBL" id="KAF7261977.1"/>
    </source>
</evidence>
<feature type="domain" description="Cadherin" evidence="11">
    <location>
        <begin position="203"/>
        <end position="322"/>
    </location>
</feature>
<dbReference type="Proteomes" id="UP000822476">
    <property type="component" value="Unassembled WGS sequence"/>
</dbReference>
<keyword evidence="3" id="KW-0677">Repeat</keyword>
<evidence type="ECO:0000256" key="3">
    <source>
        <dbReference type="ARBA" id="ARBA00022737"/>
    </source>
</evidence>
<dbReference type="GO" id="GO:0005509">
    <property type="term" value="F:calcium ion binding"/>
    <property type="evidence" value="ECO:0007669"/>
    <property type="project" value="UniProtKB-UniRule"/>
</dbReference>